<keyword evidence="14" id="KW-1185">Reference proteome</keyword>
<organism evidence="13 14">
    <name type="scientific">Aeoliella mucimassa</name>
    <dbReference type="NCBI Taxonomy" id="2527972"/>
    <lineage>
        <taxon>Bacteria</taxon>
        <taxon>Pseudomonadati</taxon>
        <taxon>Planctomycetota</taxon>
        <taxon>Planctomycetia</taxon>
        <taxon>Pirellulales</taxon>
        <taxon>Lacipirellulaceae</taxon>
        <taxon>Aeoliella</taxon>
    </lineage>
</organism>
<evidence type="ECO:0000256" key="12">
    <source>
        <dbReference type="HAMAP-Rule" id="MF_00486"/>
    </source>
</evidence>
<dbReference type="GO" id="GO:0046294">
    <property type="term" value="P:formaldehyde catabolic process"/>
    <property type="evidence" value="ECO:0007669"/>
    <property type="project" value="UniProtKB-UniRule"/>
</dbReference>
<reference evidence="13 14" key="1">
    <citation type="submission" date="2019-02" db="EMBL/GenBank/DDBJ databases">
        <title>Deep-cultivation of Planctomycetes and their phenomic and genomic characterization uncovers novel biology.</title>
        <authorList>
            <person name="Wiegand S."/>
            <person name="Jogler M."/>
            <person name="Boedeker C."/>
            <person name="Pinto D."/>
            <person name="Vollmers J."/>
            <person name="Rivas-Marin E."/>
            <person name="Kohn T."/>
            <person name="Peeters S.H."/>
            <person name="Heuer A."/>
            <person name="Rast P."/>
            <person name="Oberbeckmann S."/>
            <person name="Bunk B."/>
            <person name="Jeske O."/>
            <person name="Meyerdierks A."/>
            <person name="Storesund J.E."/>
            <person name="Kallscheuer N."/>
            <person name="Luecker S."/>
            <person name="Lage O.M."/>
            <person name="Pohl T."/>
            <person name="Merkel B.J."/>
            <person name="Hornburger P."/>
            <person name="Mueller R.-W."/>
            <person name="Bruemmer F."/>
            <person name="Labrenz M."/>
            <person name="Spormann A.M."/>
            <person name="Op den Camp H."/>
            <person name="Overmann J."/>
            <person name="Amann R."/>
            <person name="Jetten M.S.M."/>
            <person name="Mascher T."/>
            <person name="Medema M.H."/>
            <person name="Devos D.P."/>
            <person name="Kaster A.-K."/>
            <person name="Ovreas L."/>
            <person name="Rohde M."/>
            <person name="Galperin M.Y."/>
            <person name="Jogler C."/>
        </authorList>
    </citation>
    <scope>NUCLEOTIDE SEQUENCE [LARGE SCALE GENOMIC DNA]</scope>
    <source>
        <strain evidence="13 14">Pan181</strain>
    </source>
</reference>
<dbReference type="EC" id="3.5.4.27" evidence="5 12"/>
<evidence type="ECO:0000256" key="9">
    <source>
        <dbReference type="ARBA" id="ARBA00022801"/>
    </source>
</evidence>
<sequence length="326" mass="35034">MPAIDLICDTEPMANLQLNHRAWVLCESLVDQAVDLRIHVWQSDDRRIFDLGVQAPGGLEAGRRMAGIAMSGLGEVSLAIDPRTGGPAVVVRTDQPVAACMASQYAGWAIAGDEFFAMGSGPMRASAAREDLFDQIGYHEQSDVAVGLLESDTLPPSDVCHDIASKCGVDPKHLSLLVAPTNSQAGNLQVVARSVETALHKLHELNFDISRIKSGWGSAPLPPVAKNSLAGIGRTNDAILYGGHVVLYVRGDQASIDSIGPKTPSNSSKDHGRPFAELFAEYDNDFYKIDSHLFSPGVVEFVNLDTGVARRFGEYAPDVLDKSFTH</sequence>
<evidence type="ECO:0000256" key="3">
    <source>
        <dbReference type="ARBA" id="ARBA00005087"/>
    </source>
</evidence>
<comment type="pathway">
    <text evidence="3 12">One-carbon metabolism; formaldehyde degradation; formate from formaldehyde (H(4)MPT route): step 3/5.</text>
</comment>
<dbReference type="UniPathway" id="UPA00562">
    <property type="reaction ID" value="UER00703"/>
</dbReference>
<keyword evidence="8 12" id="KW-0554">One-carbon metabolism</keyword>
<evidence type="ECO:0000256" key="7">
    <source>
        <dbReference type="ARBA" id="ARBA00022490"/>
    </source>
</evidence>
<comment type="subcellular location">
    <subcellularLocation>
        <location evidence="2 12">Cytoplasm</location>
    </subcellularLocation>
</comment>
<keyword evidence="7 12" id="KW-0963">Cytoplasm</keyword>
<evidence type="ECO:0000256" key="8">
    <source>
        <dbReference type="ARBA" id="ARBA00022563"/>
    </source>
</evidence>
<name>A0A518AU27_9BACT</name>
<evidence type="ECO:0000256" key="1">
    <source>
        <dbReference type="ARBA" id="ARBA00004058"/>
    </source>
</evidence>
<dbReference type="GO" id="GO:0018759">
    <property type="term" value="F:methenyltetrahydromethanopterin cyclohydrolase activity"/>
    <property type="evidence" value="ECO:0007669"/>
    <property type="project" value="UniProtKB-UniRule"/>
</dbReference>
<dbReference type="KEGG" id="amuc:Pan181_44380"/>
<evidence type="ECO:0000256" key="6">
    <source>
        <dbReference type="ARBA" id="ARBA00020597"/>
    </source>
</evidence>
<dbReference type="SUPFAM" id="SSF56199">
    <property type="entry name" value="Methenyltetrahydromethanopterin cyclohydrolase"/>
    <property type="match status" value="1"/>
</dbReference>
<evidence type="ECO:0000313" key="13">
    <source>
        <dbReference type="EMBL" id="QDU58205.1"/>
    </source>
</evidence>
<evidence type="ECO:0000256" key="4">
    <source>
        <dbReference type="ARBA" id="ARBA00006902"/>
    </source>
</evidence>
<evidence type="ECO:0000256" key="2">
    <source>
        <dbReference type="ARBA" id="ARBA00004496"/>
    </source>
</evidence>
<protein>
    <recommendedName>
        <fullName evidence="6 12">Methenyltetrahydromethanopterin cyclohydrolase</fullName>
        <ecNumber evidence="5 12">3.5.4.27</ecNumber>
    </recommendedName>
    <alternativeName>
        <fullName evidence="10 12">Methenyl-H4MPT cyclohydrolase</fullName>
    </alternativeName>
</protein>
<dbReference type="NCBIfam" id="TIGR03120">
    <property type="entry name" value="one_C_mch"/>
    <property type="match status" value="1"/>
</dbReference>
<gene>
    <name evidence="12 13" type="primary">mch</name>
    <name evidence="13" type="ORF">Pan181_44380</name>
</gene>
<evidence type="ECO:0000256" key="11">
    <source>
        <dbReference type="ARBA" id="ARBA00048684"/>
    </source>
</evidence>
<dbReference type="HAMAP" id="MF_00486">
    <property type="entry name" value="McH"/>
    <property type="match status" value="1"/>
</dbReference>
<dbReference type="Gene3D" id="3.30.1030.10">
    <property type="entry name" value="Methenyltetrahydromethanopterin Cyclohydrolase, Chain A, domain 2"/>
    <property type="match status" value="1"/>
</dbReference>
<dbReference type="Pfam" id="PF02289">
    <property type="entry name" value="MCH"/>
    <property type="match status" value="1"/>
</dbReference>
<dbReference type="AlphaFoldDB" id="A0A518AU27"/>
<accession>A0A518AU27</accession>
<comment type="similarity">
    <text evidence="4 12">Belongs to the MCH family.</text>
</comment>
<evidence type="ECO:0000256" key="5">
    <source>
        <dbReference type="ARBA" id="ARBA00012765"/>
    </source>
</evidence>
<dbReference type="Proteomes" id="UP000315750">
    <property type="component" value="Chromosome"/>
</dbReference>
<comment type="catalytic activity">
    <reaction evidence="11 12">
        <text>5,10-methenyl-5,6,7,8-tetrahydromethanopterin + H2O = N(5)-formyl-5,6,7,8-tetrahydromethanopterin + H(+)</text>
        <dbReference type="Rhea" id="RHEA:19053"/>
        <dbReference type="ChEBI" id="CHEBI:15377"/>
        <dbReference type="ChEBI" id="CHEBI:15378"/>
        <dbReference type="ChEBI" id="CHEBI:58018"/>
        <dbReference type="ChEBI" id="CHEBI:58337"/>
        <dbReference type="EC" id="3.5.4.27"/>
    </reaction>
</comment>
<dbReference type="GO" id="GO:0006730">
    <property type="term" value="P:one-carbon metabolic process"/>
    <property type="evidence" value="ECO:0007669"/>
    <property type="project" value="UniProtKB-UniRule"/>
</dbReference>
<dbReference type="InterPro" id="IPR003209">
    <property type="entry name" value="METHMP_CycHdrlase"/>
</dbReference>
<comment type="function">
    <text evidence="1 12">Catalyzes the hydrolysis of methenyl-H(4)MPT(+) to 5-formyl-H(4)MPT.</text>
</comment>
<dbReference type="GO" id="GO:0005737">
    <property type="term" value="C:cytoplasm"/>
    <property type="evidence" value="ECO:0007669"/>
    <property type="project" value="UniProtKB-SubCell"/>
</dbReference>
<evidence type="ECO:0000256" key="10">
    <source>
        <dbReference type="ARBA" id="ARBA00030468"/>
    </source>
</evidence>
<dbReference type="Gene3D" id="3.10.340.11">
    <property type="entry name" value="Methenyltetrahydromethanopterin Cyclohydrolase, Chain A, domain 1"/>
    <property type="match status" value="1"/>
</dbReference>
<proteinExistence type="inferred from homology"/>
<evidence type="ECO:0000313" key="14">
    <source>
        <dbReference type="Proteomes" id="UP000315750"/>
    </source>
</evidence>
<keyword evidence="9 12" id="KW-0378">Hydrolase</keyword>
<dbReference type="EMBL" id="CP036278">
    <property type="protein sequence ID" value="QDU58205.1"/>
    <property type="molecule type" value="Genomic_DNA"/>
</dbReference>